<dbReference type="STRING" id="875328.JDM601_2001"/>
<dbReference type="AlphaFoldDB" id="F5YS41"/>
<reference evidence="1 2" key="1">
    <citation type="journal article" date="2011" name="J. Bacteriol.">
        <title>Complete genome sequence of a novel clinical isolate, the nontuberculous Mycobacterium strain JDM601.</title>
        <authorList>
            <person name="Zhang Z.Y."/>
            <person name="Sun Z.Q."/>
            <person name="Wang Z.L."/>
            <person name="Wen Z.L."/>
            <person name="Sun Q.W."/>
            <person name="Zhu Z.Q."/>
            <person name="Song Y.Z."/>
            <person name="Zhao J.W."/>
            <person name="Wang H.H."/>
            <person name="Zhang S.L."/>
            <person name="Guo X.K."/>
        </authorList>
    </citation>
    <scope>NUCLEOTIDE SEQUENCE [LARGE SCALE GENOMIC DNA]</scope>
    <source>
        <strain evidence="1 2">JDM601</strain>
    </source>
</reference>
<dbReference type="Proteomes" id="UP000009224">
    <property type="component" value="Chromosome"/>
</dbReference>
<dbReference type="KEGG" id="mjd:JDM601_2001"/>
<evidence type="ECO:0000313" key="1">
    <source>
        <dbReference type="EMBL" id="AEF36001.1"/>
    </source>
</evidence>
<evidence type="ECO:0000313" key="2">
    <source>
        <dbReference type="Proteomes" id="UP000009224"/>
    </source>
</evidence>
<keyword evidence="2" id="KW-1185">Reference proteome</keyword>
<accession>F5YS41</accession>
<protein>
    <submittedName>
        <fullName evidence="1">Beta subunit of phenylphosphate carboxylase</fullName>
    </submittedName>
</protein>
<dbReference type="HOGENOM" id="CLU_3292763_0_0_11"/>
<gene>
    <name evidence="1" type="ordered locus">JDM601_2001</name>
</gene>
<organism evidence="1 2">
    <name type="scientific">Mycolicibacter sinensis (strain JDM601)</name>
    <name type="common">Mycobacterium sinense</name>
    <dbReference type="NCBI Taxonomy" id="875328"/>
    <lineage>
        <taxon>Bacteria</taxon>
        <taxon>Bacillati</taxon>
        <taxon>Actinomycetota</taxon>
        <taxon>Actinomycetes</taxon>
        <taxon>Mycobacteriales</taxon>
        <taxon>Mycobacteriaceae</taxon>
        <taxon>Mycolicibacter</taxon>
    </lineage>
</organism>
<dbReference type="EMBL" id="CP002329">
    <property type="protein sequence ID" value="AEF36001.1"/>
    <property type="molecule type" value="Genomic_DNA"/>
</dbReference>
<proteinExistence type="predicted"/>
<name>F5YS41_MYCSD</name>
<sequence length="40" mass="4737">MPPVPRWARRDEYGIGIPYFGDAGREMLTLEKLSRRFQQV</sequence>